<name>A0A9Q8Z8F2_CURCL</name>
<protein>
    <submittedName>
        <fullName evidence="1">Uncharacterized protein</fullName>
    </submittedName>
</protein>
<dbReference type="Proteomes" id="UP001056012">
    <property type="component" value="Chromosome 3"/>
</dbReference>
<dbReference type="EMBL" id="CP089276">
    <property type="protein sequence ID" value="USP77565.1"/>
    <property type="molecule type" value="Genomic_DNA"/>
</dbReference>
<organism evidence="1 2">
    <name type="scientific">Curvularia clavata</name>
    <dbReference type="NCBI Taxonomy" id="95742"/>
    <lineage>
        <taxon>Eukaryota</taxon>
        <taxon>Fungi</taxon>
        <taxon>Dikarya</taxon>
        <taxon>Ascomycota</taxon>
        <taxon>Pezizomycotina</taxon>
        <taxon>Dothideomycetes</taxon>
        <taxon>Pleosporomycetidae</taxon>
        <taxon>Pleosporales</taxon>
        <taxon>Pleosporineae</taxon>
        <taxon>Pleosporaceae</taxon>
        <taxon>Curvularia</taxon>
    </lineage>
</organism>
<dbReference type="InterPro" id="IPR021858">
    <property type="entry name" value="Fun_TF"/>
</dbReference>
<evidence type="ECO:0000313" key="2">
    <source>
        <dbReference type="Proteomes" id="UP001056012"/>
    </source>
</evidence>
<keyword evidence="2" id="KW-1185">Reference proteome</keyword>
<dbReference type="OrthoDB" id="4491390at2759"/>
<gene>
    <name evidence="1" type="ORF">yc1106_04839</name>
</gene>
<dbReference type="PANTHER" id="PTHR38111:SF2">
    <property type="entry name" value="FINGER DOMAIN PROTEIN, PUTATIVE (AFU_ORTHOLOGUE AFUA_1G01560)-RELATED"/>
    <property type="match status" value="1"/>
</dbReference>
<accession>A0A9Q8Z8F2</accession>
<proteinExistence type="predicted"/>
<dbReference type="Pfam" id="PF11951">
    <property type="entry name" value="Fungal_trans_2"/>
    <property type="match status" value="1"/>
</dbReference>
<dbReference type="InterPro" id="IPR053178">
    <property type="entry name" value="Osmoadaptation_assoc"/>
</dbReference>
<reference evidence="1" key="1">
    <citation type="submission" date="2021-12" db="EMBL/GenBank/DDBJ databases">
        <title>Curvularia clavata genome.</title>
        <authorList>
            <person name="Cao Y."/>
        </authorList>
    </citation>
    <scope>NUCLEOTIDE SEQUENCE</scope>
    <source>
        <strain evidence="1">Yc1106</strain>
    </source>
</reference>
<dbReference type="VEuPathDB" id="FungiDB:yc1106_04839"/>
<dbReference type="PANTHER" id="PTHR38111">
    <property type="entry name" value="ZN(2)-C6 FUNGAL-TYPE DOMAIN-CONTAINING PROTEIN-RELATED"/>
    <property type="match status" value="1"/>
</dbReference>
<evidence type="ECO:0000313" key="1">
    <source>
        <dbReference type="EMBL" id="USP77565.1"/>
    </source>
</evidence>
<sequence>MPALYKNEIVKQQKDNPFKTLAQRYQRPNDQEREAHKQGILNQLDRDPDYVQGRRLEANDIWILYLEITSEYIRPQAFILHEFDTRREKPALIKEDENRYKFAIESSPSSQQSKQSQGQLAIRVEGVRYEPIGTHIPKQVSSVPAERIQHLGTFIALYLPKAEGQALPGPSALMLGLPNLPANSPVLEAAIDALSAAQLAVDKKNSPLVHRSRSLYGTALSQMLQAIQDPKTALQDETLLSTYLLSLYEVFVGVARGHGFFYHTQGLLHLLKQRGPASFTSRLSMQIYHGIRYNSLSIGFLIRKASMLDTPEWMTVTARAAKVDPYVALIDIVVMIPRLLERTDKLERPDCPKEEIDSLIEDSQKVASRAFDWISNFERHGPRYNKVELASMDGFVDMCDDPVFDPVFEFHYFGAGICYEIYWTSMLIMQGNTFKLLQQYRQLEPKQLMTWGRQLESFADSICRGIPYNYRPNTGYAAKFGSLTPLIVARKYYEMTGATAAAAWCSKVYTRGRVPELYEAPDNPLEDVKNTVKDNPRYI</sequence>
<dbReference type="AlphaFoldDB" id="A0A9Q8Z8F2"/>